<dbReference type="STRING" id="240176.A8N0G3"/>
<dbReference type="GO" id="GO:0004527">
    <property type="term" value="F:exonuclease activity"/>
    <property type="evidence" value="ECO:0007669"/>
    <property type="project" value="UniProtKB-KW"/>
</dbReference>
<dbReference type="OMA" id="NWPCALP"/>
<dbReference type="PANTHER" id="PTHR12801">
    <property type="entry name" value="RNA EXONUCLEASE REXO1 / RECO3 FAMILY MEMBER-RELATED"/>
    <property type="match status" value="1"/>
</dbReference>
<keyword evidence="2" id="KW-0540">Nuclease</keyword>
<dbReference type="GO" id="GO:0006364">
    <property type="term" value="P:rRNA processing"/>
    <property type="evidence" value="ECO:0007669"/>
    <property type="project" value="UniProtKB-KW"/>
</dbReference>
<dbReference type="Proteomes" id="UP000001861">
    <property type="component" value="Unassembled WGS sequence"/>
</dbReference>
<dbReference type="VEuPathDB" id="FungiDB:CC1G_04384"/>
<proteinExistence type="predicted"/>
<dbReference type="KEGG" id="cci:CC1G_04384"/>
<dbReference type="InterPro" id="IPR047021">
    <property type="entry name" value="REXO1/3/4-like"/>
</dbReference>
<dbReference type="Gene3D" id="3.30.420.10">
    <property type="entry name" value="Ribonuclease H-like superfamily/Ribonuclease H"/>
    <property type="match status" value="1"/>
</dbReference>
<dbReference type="HOGENOM" id="CLU_022453_3_0_1"/>
<dbReference type="PANTHER" id="PTHR12801:SF45">
    <property type="entry name" value="RNA EXONUCLEASE 4"/>
    <property type="match status" value="1"/>
</dbReference>
<dbReference type="OrthoDB" id="8191639at2759"/>
<dbReference type="RefSeq" id="XP_001828413.2">
    <property type="nucleotide sequence ID" value="XM_001828361.2"/>
</dbReference>
<organism evidence="7 8">
    <name type="scientific">Coprinopsis cinerea (strain Okayama-7 / 130 / ATCC MYA-4618 / FGSC 9003)</name>
    <name type="common">Inky cap fungus</name>
    <name type="synonym">Hormographiella aspergillata</name>
    <dbReference type="NCBI Taxonomy" id="240176"/>
    <lineage>
        <taxon>Eukaryota</taxon>
        <taxon>Fungi</taxon>
        <taxon>Dikarya</taxon>
        <taxon>Basidiomycota</taxon>
        <taxon>Agaricomycotina</taxon>
        <taxon>Agaricomycetes</taxon>
        <taxon>Agaricomycetidae</taxon>
        <taxon>Agaricales</taxon>
        <taxon>Agaricineae</taxon>
        <taxon>Psathyrellaceae</taxon>
        <taxon>Coprinopsis</taxon>
    </lineage>
</organism>
<evidence type="ECO:0000256" key="3">
    <source>
        <dbReference type="ARBA" id="ARBA00022801"/>
    </source>
</evidence>
<dbReference type="EMBL" id="AACS02000001">
    <property type="protein sequence ID" value="EAU93405.2"/>
    <property type="molecule type" value="Genomic_DNA"/>
</dbReference>
<sequence>MYACDSQQSQQQQQQYFYPTDTHHYHREQNGNEDASSSCGHGYYPLRLQDHHYDRHNGALNGAASVENWVYPPPPDPTQTQPYTATPTSRGYVAVSVITVNVGLVEAHYGRRRSIPMVARVTLIDHRSVVLLDTYVQPTHRITDYRTESTGLNYLHFQNAPTFESVQRTTAKMIMNNVIVGHRLWEFLSVMGLSHPAIDTRDLALFRPLRKRLKSRCILDLRTLVRFFVGKDVGYGYEDSLENAIAAMELFRVCHPIFEGIVEAGAWPCDLPPVSYSRHFL</sequence>
<feature type="domain" description="Exonuclease" evidence="6">
    <location>
        <begin position="91"/>
        <end position="260"/>
    </location>
</feature>
<keyword evidence="3" id="KW-0378">Hydrolase</keyword>
<keyword evidence="1" id="KW-0698">rRNA processing</keyword>
<evidence type="ECO:0000256" key="4">
    <source>
        <dbReference type="ARBA" id="ARBA00022839"/>
    </source>
</evidence>
<comment type="caution">
    <text evidence="7">The sequence shown here is derived from an EMBL/GenBank/DDBJ whole genome shotgun (WGS) entry which is preliminary data.</text>
</comment>
<keyword evidence="4" id="KW-0269">Exonuclease</keyword>
<keyword evidence="8" id="KW-1185">Reference proteome</keyword>
<dbReference type="GO" id="GO:0005634">
    <property type="term" value="C:nucleus"/>
    <property type="evidence" value="ECO:0007669"/>
    <property type="project" value="TreeGrafter"/>
</dbReference>
<comment type="function">
    <text evidence="5">Exoribonuclease involved in ribosome biosynthesis. Involved in the processing of ITS1, the internal transcribed spacer localized between the 18S and 5.8S rRNAs.</text>
</comment>
<evidence type="ECO:0000313" key="7">
    <source>
        <dbReference type="EMBL" id="EAU93405.2"/>
    </source>
</evidence>
<dbReference type="GeneID" id="6004836"/>
<dbReference type="GO" id="GO:0003676">
    <property type="term" value="F:nucleic acid binding"/>
    <property type="evidence" value="ECO:0007669"/>
    <property type="project" value="InterPro"/>
</dbReference>
<dbReference type="eggNOG" id="KOG2249">
    <property type="taxonomic scope" value="Eukaryota"/>
</dbReference>
<name>A8N0G3_COPC7</name>
<reference evidence="7 8" key="1">
    <citation type="journal article" date="2010" name="Proc. Natl. Acad. Sci. U.S.A.">
        <title>Insights into evolution of multicellular fungi from the assembled chromosomes of the mushroom Coprinopsis cinerea (Coprinus cinereus).</title>
        <authorList>
            <person name="Stajich J.E."/>
            <person name="Wilke S.K."/>
            <person name="Ahren D."/>
            <person name="Au C.H."/>
            <person name="Birren B.W."/>
            <person name="Borodovsky M."/>
            <person name="Burns C."/>
            <person name="Canback B."/>
            <person name="Casselton L.A."/>
            <person name="Cheng C.K."/>
            <person name="Deng J."/>
            <person name="Dietrich F.S."/>
            <person name="Fargo D.C."/>
            <person name="Farman M.L."/>
            <person name="Gathman A.C."/>
            <person name="Goldberg J."/>
            <person name="Guigo R."/>
            <person name="Hoegger P.J."/>
            <person name="Hooker J.B."/>
            <person name="Huggins A."/>
            <person name="James T.Y."/>
            <person name="Kamada T."/>
            <person name="Kilaru S."/>
            <person name="Kodira C."/>
            <person name="Kues U."/>
            <person name="Kupfer D."/>
            <person name="Kwan H.S."/>
            <person name="Lomsadze A."/>
            <person name="Li W."/>
            <person name="Lilly W.W."/>
            <person name="Ma L.J."/>
            <person name="Mackey A.J."/>
            <person name="Manning G."/>
            <person name="Martin F."/>
            <person name="Muraguchi H."/>
            <person name="Natvig D.O."/>
            <person name="Palmerini H."/>
            <person name="Ramesh M.A."/>
            <person name="Rehmeyer C.J."/>
            <person name="Roe B.A."/>
            <person name="Shenoy N."/>
            <person name="Stanke M."/>
            <person name="Ter-Hovhannisyan V."/>
            <person name="Tunlid A."/>
            <person name="Velagapudi R."/>
            <person name="Vision T.J."/>
            <person name="Zeng Q."/>
            <person name="Zolan M.E."/>
            <person name="Pukkila P.J."/>
        </authorList>
    </citation>
    <scope>NUCLEOTIDE SEQUENCE [LARGE SCALE GENOMIC DNA]</scope>
    <source>
        <strain evidence="8">Okayama-7 / 130 / ATCC MYA-4618 / FGSC 9003</strain>
    </source>
</reference>
<dbReference type="SMART" id="SM00479">
    <property type="entry name" value="EXOIII"/>
    <property type="match status" value="1"/>
</dbReference>
<dbReference type="SUPFAM" id="SSF53098">
    <property type="entry name" value="Ribonuclease H-like"/>
    <property type="match status" value="1"/>
</dbReference>
<evidence type="ECO:0000256" key="1">
    <source>
        <dbReference type="ARBA" id="ARBA00022552"/>
    </source>
</evidence>
<evidence type="ECO:0000256" key="5">
    <source>
        <dbReference type="ARBA" id="ARBA00025599"/>
    </source>
</evidence>
<accession>A8N0G3</accession>
<evidence type="ECO:0000313" key="8">
    <source>
        <dbReference type="Proteomes" id="UP000001861"/>
    </source>
</evidence>
<dbReference type="Pfam" id="PF00929">
    <property type="entry name" value="RNase_T"/>
    <property type="match status" value="1"/>
</dbReference>
<dbReference type="InParanoid" id="A8N0G3"/>
<dbReference type="AlphaFoldDB" id="A8N0G3"/>
<evidence type="ECO:0000256" key="2">
    <source>
        <dbReference type="ARBA" id="ARBA00022722"/>
    </source>
</evidence>
<gene>
    <name evidence="7" type="ORF">CC1G_04384</name>
</gene>
<protein>
    <recommendedName>
        <fullName evidence="6">Exonuclease domain-containing protein</fullName>
    </recommendedName>
</protein>
<dbReference type="InterPro" id="IPR013520">
    <property type="entry name" value="Ribonucl_H"/>
</dbReference>
<evidence type="ECO:0000259" key="6">
    <source>
        <dbReference type="SMART" id="SM00479"/>
    </source>
</evidence>
<dbReference type="InterPro" id="IPR012337">
    <property type="entry name" value="RNaseH-like_sf"/>
</dbReference>
<dbReference type="InterPro" id="IPR036397">
    <property type="entry name" value="RNaseH_sf"/>
</dbReference>